<sequence length="235" mass="26096">MKYLLFLAPTALALTAQQPAPIATPTALTEVHKRDLSCLAAFAIIASEQERNIPSALEYPLLSERGRTYAGIVGQRVTQETGQTREQIHQAILDAIAAQQDKVKDTGDPDTVVQAVMTKCLSLLDVEVPMKEQPTLNQCAVMLQLAYEEVYAREKLSKTAQDLKTLAFVLDSRAREEMRNQGMSGNESDVELLQIREKIVGEAKIKEPKGQSSDLDFDHCFELAAPEPKDQKFEH</sequence>
<gene>
    <name evidence="1" type="ORF">MNBD_ALPHA04-716</name>
</gene>
<organism evidence="1">
    <name type="scientific">hydrothermal vent metagenome</name>
    <dbReference type="NCBI Taxonomy" id="652676"/>
    <lineage>
        <taxon>unclassified sequences</taxon>
        <taxon>metagenomes</taxon>
        <taxon>ecological metagenomes</taxon>
    </lineage>
</organism>
<evidence type="ECO:0000313" key="1">
    <source>
        <dbReference type="EMBL" id="VAW01441.1"/>
    </source>
</evidence>
<proteinExistence type="predicted"/>
<dbReference type="EMBL" id="UOEF01000324">
    <property type="protein sequence ID" value="VAW01441.1"/>
    <property type="molecule type" value="Genomic_DNA"/>
</dbReference>
<dbReference type="AlphaFoldDB" id="A0A3B0S5U6"/>
<protein>
    <submittedName>
        <fullName evidence="1">Uncharacterized protein</fullName>
    </submittedName>
</protein>
<name>A0A3B0S5U6_9ZZZZ</name>
<accession>A0A3B0S5U6</accession>
<reference evidence="1" key="1">
    <citation type="submission" date="2018-06" db="EMBL/GenBank/DDBJ databases">
        <authorList>
            <person name="Zhirakovskaya E."/>
        </authorList>
    </citation>
    <scope>NUCLEOTIDE SEQUENCE</scope>
</reference>